<dbReference type="InterPro" id="IPR014581">
    <property type="entry name" value="UCP033303"/>
</dbReference>
<accession>A0ABU8XV64</accession>
<protein>
    <submittedName>
        <fullName evidence="1">DUF1326 domain-containing protein</fullName>
    </submittedName>
</protein>
<gene>
    <name evidence="1" type="ORF">U1T56_16785</name>
</gene>
<sequence>MSGIDWELEGVEIVTCNCDWGCPCQFNARPTRGNCHATAAFAIEKGRFGDTPLDGIRFVALFAFPGAIHEGHGQAALIVDERADEAQRAAVHAIFRGEETDPGAIIFNVFSNVVETYHEPMRGRIEFAADIARREGRFSVAGLVAAEVAPIRNPVTGEPHQARVILPHGFEYHEAEYASSEVRTDAAAPIALAWSGRHAHFARLHWTRHGPAHA</sequence>
<dbReference type="InterPro" id="IPR009758">
    <property type="entry name" value="DUF1326"/>
</dbReference>
<proteinExistence type="predicted"/>
<evidence type="ECO:0000313" key="1">
    <source>
        <dbReference type="EMBL" id="MEK0084811.1"/>
    </source>
</evidence>
<organism evidence="1 2">
    <name type="scientific">Benzoatithermus flavus</name>
    <dbReference type="NCBI Taxonomy" id="3108223"/>
    <lineage>
        <taxon>Bacteria</taxon>
        <taxon>Pseudomonadati</taxon>
        <taxon>Pseudomonadota</taxon>
        <taxon>Alphaproteobacteria</taxon>
        <taxon>Geminicoccales</taxon>
        <taxon>Geminicoccaceae</taxon>
        <taxon>Benzoatithermus</taxon>
    </lineage>
</organism>
<dbReference type="Proteomes" id="UP001375743">
    <property type="component" value="Unassembled WGS sequence"/>
</dbReference>
<dbReference type="RefSeq" id="WP_418160663.1">
    <property type="nucleotide sequence ID" value="NZ_JBBLZC010000018.1"/>
</dbReference>
<name>A0ABU8XV64_9PROT</name>
<reference evidence="1 2" key="1">
    <citation type="submission" date="2024-01" db="EMBL/GenBank/DDBJ databases">
        <title>Multi-omics insights into the function and evolution of sodium benzoate biodegradation pathways in Benzoatithermus flavus gen. nov., sp. nov. from hot spring.</title>
        <authorList>
            <person name="Hu C.-J."/>
            <person name="Li W.-J."/>
        </authorList>
    </citation>
    <scope>NUCLEOTIDE SEQUENCE [LARGE SCALE GENOMIC DNA]</scope>
    <source>
        <strain evidence="1 2">SYSU G07066</strain>
    </source>
</reference>
<comment type="caution">
    <text evidence="1">The sequence shown here is derived from an EMBL/GenBank/DDBJ whole genome shotgun (WGS) entry which is preliminary data.</text>
</comment>
<evidence type="ECO:0000313" key="2">
    <source>
        <dbReference type="Proteomes" id="UP001375743"/>
    </source>
</evidence>
<dbReference type="PIRSF" id="PIRSF033303">
    <property type="entry name" value="UCP033303"/>
    <property type="match status" value="1"/>
</dbReference>
<keyword evidence="2" id="KW-1185">Reference proteome</keyword>
<dbReference type="Pfam" id="PF07040">
    <property type="entry name" value="DUF1326"/>
    <property type="match status" value="1"/>
</dbReference>
<dbReference type="EMBL" id="JBBLZC010000018">
    <property type="protein sequence ID" value="MEK0084811.1"/>
    <property type="molecule type" value="Genomic_DNA"/>
</dbReference>